<proteinExistence type="predicted"/>
<dbReference type="EMBL" id="WIXE01015844">
    <property type="protein sequence ID" value="KAK5973148.1"/>
    <property type="molecule type" value="Genomic_DNA"/>
</dbReference>
<comment type="caution">
    <text evidence="1">The sequence shown here is derived from an EMBL/GenBank/DDBJ whole genome shotgun (WGS) entry which is preliminary data.</text>
</comment>
<sequence>MKAGKAVFTQSGPTVEALTYRVASSKEDDCDVAEQEENMLFSLAICVEETTFEVTAAAGDCRHCLHDPNPT</sequence>
<evidence type="ECO:0000313" key="2">
    <source>
        <dbReference type="Proteomes" id="UP001331761"/>
    </source>
</evidence>
<evidence type="ECO:0000313" key="1">
    <source>
        <dbReference type="EMBL" id="KAK5973148.1"/>
    </source>
</evidence>
<protein>
    <submittedName>
        <fullName evidence="1">Uncharacterized protein</fullName>
    </submittedName>
</protein>
<name>A0AAN8FYP2_TRICO</name>
<gene>
    <name evidence="1" type="ORF">GCK32_006963</name>
</gene>
<organism evidence="1 2">
    <name type="scientific">Trichostrongylus colubriformis</name>
    <name type="common">Black scour worm</name>
    <dbReference type="NCBI Taxonomy" id="6319"/>
    <lineage>
        <taxon>Eukaryota</taxon>
        <taxon>Metazoa</taxon>
        <taxon>Ecdysozoa</taxon>
        <taxon>Nematoda</taxon>
        <taxon>Chromadorea</taxon>
        <taxon>Rhabditida</taxon>
        <taxon>Rhabditina</taxon>
        <taxon>Rhabditomorpha</taxon>
        <taxon>Strongyloidea</taxon>
        <taxon>Trichostrongylidae</taxon>
        <taxon>Trichostrongylus</taxon>
    </lineage>
</organism>
<keyword evidence="2" id="KW-1185">Reference proteome</keyword>
<reference evidence="1 2" key="1">
    <citation type="submission" date="2019-10" db="EMBL/GenBank/DDBJ databases">
        <title>Assembly and Annotation for the nematode Trichostrongylus colubriformis.</title>
        <authorList>
            <person name="Martin J."/>
        </authorList>
    </citation>
    <scope>NUCLEOTIDE SEQUENCE [LARGE SCALE GENOMIC DNA]</scope>
    <source>
        <strain evidence="1">G859</strain>
        <tissue evidence="1">Whole worm</tissue>
    </source>
</reference>
<dbReference type="AlphaFoldDB" id="A0AAN8FYP2"/>
<dbReference type="Proteomes" id="UP001331761">
    <property type="component" value="Unassembled WGS sequence"/>
</dbReference>
<accession>A0AAN8FYP2</accession>